<reference evidence="2" key="1">
    <citation type="submission" date="2020-11" db="EMBL/GenBank/DDBJ databases">
        <authorList>
            <person name="Tran Van P."/>
        </authorList>
    </citation>
    <scope>NUCLEOTIDE SEQUENCE</scope>
</reference>
<keyword evidence="1" id="KW-0472">Membrane</keyword>
<proteinExistence type="predicted"/>
<evidence type="ECO:0000256" key="1">
    <source>
        <dbReference type="SAM" id="Phobius"/>
    </source>
</evidence>
<name>A0A7R9HAU2_TIMPO</name>
<gene>
    <name evidence="2" type="ORF">TPSB3V08_LOCUS9671</name>
</gene>
<keyword evidence="1" id="KW-0812">Transmembrane</keyword>
<organism evidence="2">
    <name type="scientific">Timema poppense</name>
    <name type="common">Walking stick</name>
    <dbReference type="NCBI Taxonomy" id="170557"/>
    <lineage>
        <taxon>Eukaryota</taxon>
        <taxon>Metazoa</taxon>
        <taxon>Ecdysozoa</taxon>
        <taxon>Arthropoda</taxon>
        <taxon>Hexapoda</taxon>
        <taxon>Insecta</taxon>
        <taxon>Pterygota</taxon>
        <taxon>Neoptera</taxon>
        <taxon>Polyneoptera</taxon>
        <taxon>Phasmatodea</taxon>
        <taxon>Timematodea</taxon>
        <taxon>Timematoidea</taxon>
        <taxon>Timematidae</taxon>
        <taxon>Timema</taxon>
    </lineage>
</organism>
<dbReference type="EMBL" id="OD007909">
    <property type="protein sequence ID" value="CAD7414440.1"/>
    <property type="molecule type" value="Genomic_DNA"/>
</dbReference>
<feature type="transmembrane region" description="Helical" evidence="1">
    <location>
        <begin position="7"/>
        <end position="33"/>
    </location>
</feature>
<evidence type="ECO:0000313" key="2">
    <source>
        <dbReference type="EMBL" id="CAD7414440.1"/>
    </source>
</evidence>
<protein>
    <submittedName>
        <fullName evidence="2">Uncharacterized protein</fullName>
    </submittedName>
</protein>
<keyword evidence="1" id="KW-1133">Transmembrane helix</keyword>
<accession>A0A7R9HAU2</accession>
<sequence>MYYVQPGVLFGIISSHVILSCGCFLGWFVFLGYNTFTLDTSSPPALPLSLRGGLCAKFSSLTFGTARFARSPSPFLPCVVGSTRPRRAWLVGLSVLSSHSGLGFTPMRADCSRAVGSSVLDPLRAVWILNKYLCDNIPSDFFVQPLHNDLCRAPSLVREPLTSTPVKTGADTLSPTALDAHITWVAIFWKHLAGRFCVHIRIGGTLRPCEPSPAVRTSWHLWFYLHCFQGVFLLRSLFRRFRNQGPVLGVVGLLVWYSSQRSGQELSSSTLFFFILELCVLVPCLIFFFIINMLFFEVCFFAYKRILIGFGLVGFGCVVDHDGMWCRGGCCCREGGCFSPFNGCSQSGAVSDIVCVGEGIVTRSDQYKSVVCNGSDNNGYLRVRSYDLVVPATRPVGTLRSSKEEEGAVSRLCLVGGSSEALVVAILLPPPGLLDDSLVLLLSSPPSQDSCCIISSRS</sequence>
<dbReference type="AlphaFoldDB" id="A0A7R9HAU2"/>
<feature type="transmembrane region" description="Helical" evidence="1">
    <location>
        <begin position="271"/>
        <end position="295"/>
    </location>
</feature>